<evidence type="ECO:0000313" key="1">
    <source>
        <dbReference type="EMBL" id="KAK7941019.1"/>
    </source>
</evidence>
<comment type="caution">
    <text evidence="1">The sequence shown here is derived from an EMBL/GenBank/DDBJ whole genome shotgun (WGS) entry which is preliminary data.</text>
</comment>
<dbReference type="GeneID" id="92082690"/>
<keyword evidence="2" id="KW-1185">Reference proteome</keyword>
<evidence type="ECO:0000313" key="2">
    <source>
        <dbReference type="Proteomes" id="UP001391051"/>
    </source>
</evidence>
<proteinExistence type="predicted"/>
<sequence>MSGLLFITAPSADAKAMNRARVHLRTFPYPTSLKLVLSDSPEDLKALAHGKGPGESPVTDPDLRPPISNAWAGASLSAIETFVEAVWNLESANAIVPGLDLVVGEEGLAGKKLHRGAAQLQLRRQPFGRVRDSLGWRS</sequence>
<accession>A0ABR1PVH9</accession>
<dbReference type="RefSeq" id="XP_066693771.1">
    <property type="nucleotide sequence ID" value="XM_066849628.1"/>
</dbReference>
<reference evidence="1 2" key="1">
    <citation type="submission" date="2023-01" db="EMBL/GenBank/DDBJ databases">
        <title>Analysis of 21 Apiospora genomes using comparative genomics revels a genus with tremendous synthesis potential of carbohydrate active enzymes and secondary metabolites.</title>
        <authorList>
            <person name="Sorensen T."/>
        </authorList>
    </citation>
    <scope>NUCLEOTIDE SEQUENCE [LARGE SCALE GENOMIC DNA]</scope>
    <source>
        <strain evidence="1 2">CBS 24483</strain>
    </source>
</reference>
<organism evidence="1 2">
    <name type="scientific">Apiospora aurea</name>
    <dbReference type="NCBI Taxonomy" id="335848"/>
    <lineage>
        <taxon>Eukaryota</taxon>
        <taxon>Fungi</taxon>
        <taxon>Dikarya</taxon>
        <taxon>Ascomycota</taxon>
        <taxon>Pezizomycotina</taxon>
        <taxon>Sordariomycetes</taxon>
        <taxon>Xylariomycetidae</taxon>
        <taxon>Amphisphaeriales</taxon>
        <taxon>Apiosporaceae</taxon>
        <taxon>Apiospora</taxon>
    </lineage>
</organism>
<dbReference type="Proteomes" id="UP001391051">
    <property type="component" value="Unassembled WGS sequence"/>
</dbReference>
<name>A0ABR1PVH9_9PEZI</name>
<gene>
    <name evidence="1" type="ORF">PG986_013406</name>
</gene>
<protein>
    <submittedName>
        <fullName evidence="1">Uncharacterized protein</fullName>
    </submittedName>
</protein>
<dbReference type="EMBL" id="JAQQWE010000009">
    <property type="protein sequence ID" value="KAK7941019.1"/>
    <property type="molecule type" value="Genomic_DNA"/>
</dbReference>